<dbReference type="Proteomes" id="UP001500305">
    <property type="component" value="Unassembled WGS sequence"/>
</dbReference>
<evidence type="ECO:0000313" key="3">
    <source>
        <dbReference type="Proteomes" id="UP001500305"/>
    </source>
</evidence>
<organism evidence="2 3">
    <name type="scientific">Kitasatospora cystarginea</name>
    <dbReference type="NCBI Taxonomy" id="58350"/>
    <lineage>
        <taxon>Bacteria</taxon>
        <taxon>Bacillati</taxon>
        <taxon>Actinomycetota</taxon>
        <taxon>Actinomycetes</taxon>
        <taxon>Kitasatosporales</taxon>
        <taxon>Streptomycetaceae</taxon>
        <taxon>Kitasatospora</taxon>
    </lineage>
</organism>
<protein>
    <recommendedName>
        <fullName evidence="4">Secreted protein</fullName>
    </recommendedName>
</protein>
<feature type="transmembrane region" description="Helical" evidence="1">
    <location>
        <begin position="235"/>
        <end position="256"/>
    </location>
</feature>
<keyword evidence="1" id="KW-1133">Transmembrane helix</keyword>
<comment type="caution">
    <text evidence="2">The sequence shown here is derived from an EMBL/GenBank/DDBJ whole genome shotgun (WGS) entry which is preliminary data.</text>
</comment>
<dbReference type="EMBL" id="BAAATR010000004">
    <property type="protein sequence ID" value="GAA2232913.1"/>
    <property type="molecule type" value="Genomic_DNA"/>
</dbReference>
<evidence type="ECO:0000313" key="2">
    <source>
        <dbReference type="EMBL" id="GAA2232913.1"/>
    </source>
</evidence>
<name>A0ABN3DJE5_9ACTN</name>
<evidence type="ECO:0008006" key="4">
    <source>
        <dbReference type="Google" id="ProtNLM"/>
    </source>
</evidence>
<keyword evidence="1" id="KW-0472">Membrane</keyword>
<keyword evidence="3" id="KW-1185">Reference proteome</keyword>
<gene>
    <name evidence="2" type="ORF">GCM10010430_11890</name>
</gene>
<evidence type="ECO:0000256" key="1">
    <source>
        <dbReference type="SAM" id="Phobius"/>
    </source>
</evidence>
<feature type="transmembrane region" description="Helical" evidence="1">
    <location>
        <begin position="427"/>
        <end position="447"/>
    </location>
</feature>
<accession>A0ABN3DJE5</accession>
<feature type="transmembrane region" description="Helical" evidence="1">
    <location>
        <begin position="206"/>
        <end position="228"/>
    </location>
</feature>
<reference evidence="2 3" key="1">
    <citation type="journal article" date="2019" name="Int. J. Syst. Evol. Microbiol.">
        <title>The Global Catalogue of Microorganisms (GCM) 10K type strain sequencing project: providing services to taxonomists for standard genome sequencing and annotation.</title>
        <authorList>
            <consortium name="The Broad Institute Genomics Platform"/>
            <consortium name="The Broad Institute Genome Sequencing Center for Infectious Disease"/>
            <person name="Wu L."/>
            <person name="Ma J."/>
        </authorList>
    </citation>
    <scope>NUCLEOTIDE SEQUENCE [LARGE SCALE GENOMIC DNA]</scope>
    <source>
        <strain evidence="2 3">JCM 7356</strain>
    </source>
</reference>
<proteinExistence type="predicted"/>
<keyword evidence="1" id="KW-0812">Transmembrane</keyword>
<sequence length="455" mass="46589">MVAPVPGPAAAPVPPVVRRAMAWPRRATRTAPARLRTAAVLLTALVLAFGALTAWQAAARARAAGQVVSHSQPLSQNAAEIYRSLADADATAASAFLLAGDAPQAVRDRYHGDLDTAARLLAEAAARAGSSSEAQQWVATLNRQLPQYAGLVETAGADDRQGLPLGGAYLRYASGRMQDTMLPAAQHLAAVEAGRLDGDYRAADSFPWAALALGLLTLVVLVRCQVLLLRRTNRVFNPGLLGASAAVLAALAWLTAGSLSARSGLADSRANGAVPLRTLDQARIEALQSHTAENLDLVARGASGTYTRQWSALTASLAGPPAADGVNGGGRSGGTLARARSGAPGEAAAALAEAQTLFAAWDDRHRTAARSNEQGDYDAALHATVGGTDASAESAFTALDQQLARAATAEQAAFTHSAKGTDGVLDAVAAGSAVLAVLAAAGVLRGLGRRLAEYR</sequence>